<evidence type="ECO:0000313" key="3">
    <source>
        <dbReference type="EMBL" id="KAE9457461.1"/>
    </source>
</evidence>
<gene>
    <name evidence="3" type="ORF">C3L33_10631</name>
</gene>
<proteinExistence type="predicted"/>
<protein>
    <submittedName>
        <fullName evidence="3">Uncharacterized protein</fullName>
    </submittedName>
</protein>
<feature type="non-terminal residue" evidence="3">
    <location>
        <position position="1"/>
    </location>
</feature>
<sequence>MEVEAPTAGEIEEATHNDDVVTTTDPDESLPLLPTKRSVRTKVPEVEVHLYRQGTGPIDVFKSALGGWEQDQIEIGGILDKYGFKSVFAFNPESGRGVPIRFHPRNGRSLLPYADGSVIFIDGEPKFRERRSVPDDIHLELAPVDAMRERALTTWSSTSLSSLDYDGIPGVVGARLGRAAHILLGYTPTYTGGISFGPEPRTRRPFPALELYVQEPAGPSRPNNRRRNRQDHTVTVAAQQGEVDLPGGIPQVCLSDTGASSFGRVTLISPSDYFADPDMSRRLNLAAMVGRSGSRVPSASPGSTPSTRATSSRSPSGLLIDARHKRSSSLATWASALLRGDRPVNIEDSAGSLETAIALAQGLLLPLDMIKEKESSLDRLERTTVSHGIRAIQKMVEVCGRARQGDAEVTKLTAENAKLLGERGKGKEAEANFVKAMEELRKAEENVRIFEENISEAYDNGFDEASRQFEDQVPRVVRKILAKCWAYCLGQAVMGPSAPVVLPTTSAVPGQQGAGSSSAAASVDCSGPLPPPAPVDPVVQANPAVPANPPAPVIDVDPEMIALAAWLAFFVAGAQGCSCLALTLSIPRCSGPSLLVLGPYFEHSSFLEPKLARAWPLPCAFRCSGPSLLVIGPYFEHSSLLGPKLARAWPSL</sequence>
<dbReference type="PANTHER" id="PTHR35475">
    <property type="entry name" value="WD REPEAT PROTEIN"/>
    <property type="match status" value="1"/>
</dbReference>
<evidence type="ECO:0000256" key="2">
    <source>
        <dbReference type="SAM" id="MobiDB-lite"/>
    </source>
</evidence>
<reference evidence="3 4" key="1">
    <citation type="journal article" date="2019" name="Genome Biol. Evol.">
        <title>The Rhododendron genome and chromosomal organization provide insight into shared whole-genome duplications across the heath family (Ericaceae).</title>
        <authorList>
            <person name="Soza V.L."/>
            <person name="Lindsley D."/>
            <person name="Waalkes A."/>
            <person name="Ramage E."/>
            <person name="Patwardhan R.P."/>
            <person name="Burton J.N."/>
            <person name="Adey A."/>
            <person name="Kumar A."/>
            <person name="Qiu R."/>
            <person name="Shendure J."/>
            <person name="Hall B."/>
        </authorList>
    </citation>
    <scope>NUCLEOTIDE SEQUENCE [LARGE SCALE GENOMIC DNA]</scope>
    <source>
        <strain evidence="3">RSF 1966-606</strain>
    </source>
</reference>
<dbReference type="PANTHER" id="PTHR35475:SF1">
    <property type="entry name" value="WD REPEAT PROTEIN"/>
    <property type="match status" value="1"/>
</dbReference>
<feature type="region of interest" description="Disordered" evidence="2">
    <location>
        <begin position="1"/>
        <end position="32"/>
    </location>
</feature>
<feature type="coiled-coil region" evidence="1">
    <location>
        <begin position="426"/>
        <end position="460"/>
    </location>
</feature>
<keyword evidence="1" id="KW-0175">Coiled coil</keyword>
<accession>A0A6A4LM56</accession>
<dbReference type="Proteomes" id="UP000428333">
    <property type="component" value="Linkage Group LG06"/>
</dbReference>
<evidence type="ECO:0000256" key="1">
    <source>
        <dbReference type="SAM" id="Coils"/>
    </source>
</evidence>
<dbReference type="OrthoDB" id="658712at2759"/>
<evidence type="ECO:0000313" key="4">
    <source>
        <dbReference type="Proteomes" id="UP000428333"/>
    </source>
</evidence>
<organism evidence="3 4">
    <name type="scientific">Rhododendron williamsianum</name>
    <dbReference type="NCBI Taxonomy" id="262921"/>
    <lineage>
        <taxon>Eukaryota</taxon>
        <taxon>Viridiplantae</taxon>
        <taxon>Streptophyta</taxon>
        <taxon>Embryophyta</taxon>
        <taxon>Tracheophyta</taxon>
        <taxon>Spermatophyta</taxon>
        <taxon>Magnoliopsida</taxon>
        <taxon>eudicotyledons</taxon>
        <taxon>Gunneridae</taxon>
        <taxon>Pentapetalae</taxon>
        <taxon>asterids</taxon>
        <taxon>Ericales</taxon>
        <taxon>Ericaceae</taxon>
        <taxon>Ericoideae</taxon>
        <taxon>Rhodoreae</taxon>
        <taxon>Rhododendron</taxon>
    </lineage>
</organism>
<dbReference type="AlphaFoldDB" id="A0A6A4LM56"/>
<name>A0A6A4LM56_9ERIC</name>
<feature type="compositionally biased region" description="Low complexity" evidence="2">
    <location>
        <begin position="297"/>
        <end position="317"/>
    </location>
</feature>
<keyword evidence="4" id="KW-1185">Reference proteome</keyword>
<comment type="caution">
    <text evidence="3">The sequence shown here is derived from an EMBL/GenBank/DDBJ whole genome shotgun (WGS) entry which is preliminary data.</text>
</comment>
<feature type="region of interest" description="Disordered" evidence="2">
    <location>
        <begin position="291"/>
        <end position="318"/>
    </location>
</feature>
<dbReference type="EMBL" id="QEFC01001496">
    <property type="protein sequence ID" value="KAE9457461.1"/>
    <property type="molecule type" value="Genomic_DNA"/>
</dbReference>